<dbReference type="Proteomes" id="UP000179860">
    <property type="component" value="Chromosome 2"/>
</dbReference>
<reference evidence="1" key="2">
    <citation type="submission" date="2021-06" db="EMBL/GenBank/DDBJ databases">
        <authorList>
            <person name="Rogers T.H."/>
            <person name="Ramsay J.P."/>
            <person name="Wang P."/>
            <person name="Terpolilli J."/>
        </authorList>
    </citation>
    <scope>NUCLEOTIDE SEQUENCE [LARGE SCALE GENOMIC DNA]</scope>
    <source>
        <strain evidence="1">WSM5005</strain>
    </source>
</reference>
<keyword evidence="2" id="KW-1185">Reference proteome</keyword>
<reference evidence="1" key="1">
    <citation type="submission" date="2016-09" db="EMBL/GenBank/DDBJ databases">
        <title>The Complete Genome of Burkholderia sprentiae wsm5005.</title>
        <authorList>
            <person name="De Meyer S."/>
            <person name="Wang P."/>
            <person name="Terpolilli J."/>
        </authorList>
    </citation>
    <scope>NUCLEOTIDE SEQUENCE [LARGE SCALE GENOMIC DNA]</scope>
    <source>
        <strain evidence="1">WSM5005</strain>
    </source>
</reference>
<name>A0A1I9YQY4_9BURK</name>
<dbReference type="OrthoDB" id="6630012at2"/>
<accession>A0A1I9YQY4</accession>
<proteinExistence type="predicted"/>
<protein>
    <submittedName>
        <fullName evidence="1">Type IV toxin-antitoxin system AbiEi family antitoxin</fullName>
    </submittedName>
</protein>
<dbReference type="EMBL" id="CP017562">
    <property type="protein sequence ID" value="APA89361.1"/>
    <property type="molecule type" value="Genomic_DNA"/>
</dbReference>
<sequence>MHPADHDLLPLLEAAATAFGDATGVPVHLRKAPPRSGADAVLEFHLGTRRYKRLAHVKRTIDRYGTLAAVRAQAAAGDGDRLLLVTSHLSPNMINACRDMQVDALDLAGNASLLLGDSIILVSGRPRPESSPQARGRTWTRSTLRVALALLAVPSLLETTYRDIAQVAGVSHGTVQNAIHGMLARRDLIEQPDGHGMQFADAGRLIDEWTTLYPTLLRGSLQLGHFRTDIPDWWKSVPELPGRCQFGGEPAAAILTQYLKPATFTVYCASEVPREWIAKARLRPDRDGNIEFLRSPIQLQPAAGLPQNIAPPLLVYADLVASGDSRNLETARLVREQYLPA</sequence>
<evidence type="ECO:0000313" key="1">
    <source>
        <dbReference type="EMBL" id="APA89361.1"/>
    </source>
</evidence>
<dbReference type="STRING" id="754502.BJG93_27390"/>
<organism evidence="1 2">
    <name type="scientific">Paraburkholderia sprentiae WSM5005</name>
    <dbReference type="NCBI Taxonomy" id="754502"/>
    <lineage>
        <taxon>Bacteria</taxon>
        <taxon>Pseudomonadati</taxon>
        <taxon>Pseudomonadota</taxon>
        <taxon>Betaproteobacteria</taxon>
        <taxon>Burkholderiales</taxon>
        <taxon>Burkholderiaceae</taxon>
        <taxon>Paraburkholderia</taxon>
    </lineage>
</organism>
<dbReference type="KEGG" id="pspw:BJG93_27390"/>
<dbReference type="InterPro" id="IPR019238">
    <property type="entry name" value="AbiEi_2"/>
</dbReference>
<dbReference type="AlphaFoldDB" id="A0A1I9YQY4"/>
<evidence type="ECO:0000313" key="2">
    <source>
        <dbReference type="Proteomes" id="UP000179860"/>
    </source>
</evidence>
<gene>
    <name evidence="1" type="ORF">BJG93_27390</name>
</gene>
<dbReference type="Pfam" id="PF09952">
    <property type="entry name" value="AbiEi_2"/>
    <property type="match status" value="1"/>
</dbReference>
<dbReference type="RefSeq" id="WP_027196501.1">
    <property type="nucleotide sequence ID" value="NZ_CP017562.2"/>
</dbReference>